<accession>A0A091C3V6</accession>
<keyword evidence="3" id="KW-0811">Translocation</keyword>
<dbReference type="GO" id="GO:0043952">
    <property type="term" value="P:protein transport by the Sec complex"/>
    <property type="evidence" value="ECO:0007669"/>
    <property type="project" value="TreeGrafter"/>
</dbReference>
<dbReference type="GO" id="GO:0005524">
    <property type="term" value="F:ATP binding"/>
    <property type="evidence" value="ECO:0007669"/>
    <property type="project" value="InterPro"/>
</dbReference>
<dbReference type="PROSITE" id="PS51196">
    <property type="entry name" value="SECA_MOTOR_DEAD"/>
    <property type="match status" value="1"/>
</dbReference>
<keyword evidence="2" id="KW-0653">Protein transport</keyword>
<dbReference type="InterPro" id="IPR014018">
    <property type="entry name" value="SecA_motor_DEAD"/>
</dbReference>
<dbReference type="SUPFAM" id="SSF52540">
    <property type="entry name" value="P-loop containing nucleoside triphosphate hydrolases"/>
    <property type="match status" value="1"/>
</dbReference>
<protein>
    <submittedName>
        <fullName evidence="5">Preprotein translocase</fullName>
    </submittedName>
</protein>
<keyword evidence="1" id="KW-0472">Membrane</keyword>
<reference evidence="5 6" key="1">
    <citation type="submission" date="2014-08" db="EMBL/GenBank/DDBJ databases">
        <title>Genome sequence of Tetragenococcus muriaticus.</title>
        <authorList>
            <person name="Chuea-nongthon C."/>
            <person name="Rodtong S."/>
            <person name="Yongsawatdigul J."/>
            <person name="Steele J.L."/>
            <person name="Liu X.-y."/>
            <person name="Speers J."/>
            <person name="Glasner J.D."/>
            <person name="Neeno-Eckwall E.C."/>
        </authorList>
    </citation>
    <scope>NUCLEOTIDE SEQUENCE [LARGE SCALE GENOMIC DNA]</scope>
    <source>
        <strain evidence="5 6">PMC-11-5</strain>
    </source>
</reference>
<proteinExistence type="predicted"/>
<organism evidence="5 6">
    <name type="scientific">Tetragenococcus muriaticus PMC-11-5</name>
    <dbReference type="NCBI Taxonomy" id="1302649"/>
    <lineage>
        <taxon>Bacteria</taxon>
        <taxon>Bacillati</taxon>
        <taxon>Bacillota</taxon>
        <taxon>Bacilli</taxon>
        <taxon>Lactobacillales</taxon>
        <taxon>Enterococcaceae</taxon>
        <taxon>Tetragenococcus</taxon>
    </lineage>
</organism>
<dbReference type="GO" id="GO:0006886">
    <property type="term" value="P:intracellular protein transport"/>
    <property type="evidence" value="ECO:0007669"/>
    <property type="project" value="InterPro"/>
</dbReference>
<dbReference type="Pfam" id="PF07517">
    <property type="entry name" value="SecA_DEAD"/>
    <property type="match status" value="1"/>
</dbReference>
<dbReference type="GO" id="GO:0005886">
    <property type="term" value="C:plasma membrane"/>
    <property type="evidence" value="ECO:0007669"/>
    <property type="project" value="TreeGrafter"/>
</dbReference>
<evidence type="ECO:0000313" key="5">
    <source>
        <dbReference type="EMBL" id="KFN90772.1"/>
    </source>
</evidence>
<dbReference type="Gene3D" id="3.40.50.300">
    <property type="entry name" value="P-loop containing nucleotide triphosphate hydrolases"/>
    <property type="match status" value="1"/>
</dbReference>
<dbReference type="GO" id="GO:0031522">
    <property type="term" value="C:cell envelope Sec protein transport complex"/>
    <property type="evidence" value="ECO:0007669"/>
    <property type="project" value="TreeGrafter"/>
</dbReference>
<dbReference type="PANTHER" id="PTHR30612:SF0">
    <property type="entry name" value="CHLOROPLAST PROTEIN-TRANSPORTING ATPASE"/>
    <property type="match status" value="1"/>
</dbReference>
<dbReference type="GO" id="GO:0017038">
    <property type="term" value="P:protein import"/>
    <property type="evidence" value="ECO:0007669"/>
    <property type="project" value="InterPro"/>
</dbReference>
<dbReference type="EMBL" id="JPVU01000184">
    <property type="protein sequence ID" value="KFN90772.1"/>
    <property type="molecule type" value="Genomic_DNA"/>
</dbReference>
<evidence type="ECO:0000256" key="3">
    <source>
        <dbReference type="ARBA" id="ARBA00023010"/>
    </source>
</evidence>
<sequence length="156" mass="17783">MANFFKTLIENDKKEIKRLGRMANKIEALADETSALTDEELRQKTEEFKERYKNDETLDDLMTEAFAVVREAAKRVLGLYPFHVQLMGAIVLHEGNISEMRTGEGKTLTATMPVYLNALSEKGVHVVTVNDYLASRDSIEMGELYKFFRTHCGLKC</sequence>
<keyword evidence="1" id="KW-1003">Cell membrane</keyword>
<dbReference type="SMART" id="SM00957">
    <property type="entry name" value="SecA_DEAD"/>
    <property type="match status" value="1"/>
</dbReference>
<dbReference type="InterPro" id="IPR027417">
    <property type="entry name" value="P-loop_NTPase"/>
</dbReference>
<dbReference type="InterPro" id="IPR011115">
    <property type="entry name" value="SecA_DEAD"/>
</dbReference>
<dbReference type="PATRIC" id="fig|1302649.3.peg.1746"/>
<dbReference type="AlphaFoldDB" id="A0A091C3V6"/>
<evidence type="ECO:0000259" key="4">
    <source>
        <dbReference type="PROSITE" id="PS51196"/>
    </source>
</evidence>
<dbReference type="Proteomes" id="UP000029380">
    <property type="component" value="Unassembled WGS sequence"/>
</dbReference>
<comment type="caution">
    <text evidence="5">The sequence shown here is derived from an EMBL/GenBank/DDBJ whole genome shotgun (WGS) entry which is preliminary data.</text>
</comment>
<dbReference type="GO" id="GO:0005829">
    <property type="term" value="C:cytosol"/>
    <property type="evidence" value="ECO:0007669"/>
    <property type="project" value="TreeGrafter"/>
</dbReference>
<feature type="domain" description="SecA family profile" evidence="4">
    <location>
        <begin position="1"/>
        <end position="156"/>
    </location>
</feature>
<evidence type="ECO:0000313" key="6">
    <source>
        <dbReference type="Proteomes" id="UP000029380"/>
    </source>
</evidence>
<evidence type="ECO:0000256" key="2">
    <source>
        <dbReference type="ARBA" id="ARBA00022927"/>
    </source>
</evidence>
<keyword evidence="2" id="KW-0813">Transport</keyword>
<gene>
    <name evidence="5" type="ORF">TMUPMC115_1743</name>
</gene>
<evidence type="ECO:0000256" key="1">
    <source>
        <dbReference type="ARBA" id="ARBA00022475"/>
    </source>
</evidence>
<dbReference type="InterPro" id="IPR000185">
    <property type="entry name" value="SecA"/>
</dbReference>
<dbReference type="CDD" id="cd17928">
    <property type="entry name" value="DEXDc_SecA"/>
    <property type="match status" value="1"/>
</dbReference>
<dbReference type="PRINTS" id="PR00906">
    <property type="entry name" value="SECA"/>
</dbReference>
<name>A0A091C3V6_9ENTE</name>
<dbReference type="GO" id="GO:0006605">
    <property type="term" value="P:protein targeting"/>
    <property type="evidence" value="ECO:0007669"/>
    <property type="project" value="InterPro"/>
</dbReference>
<dbReference type="PANTHER" id="PTHR30612">
    <property type="entry name" value="SECA INNER MEMBRANE COMPONENT OF SEC PROTEIN SECRETION SYSTEM"/>
    <property type="match status" value="1"/>
</dbReference>